<dbReference type="EMBL" id="JBEPTF010000003">
    <property type="protein sequence ID" value="MET4684507.1"/>
    <property type="molecule type" value="Genomic_DNA"/>
</dbReference>
<proteinExistence type="predicted"/>
<feature type="transmembrane region" description="Helical" evidence="1">
    <location>
        <begin position="6"/>
        <end position="25"/>
    </location>
</feature>
<feature type="transmembrane region" description="Helical" evidence="1">
    <location>
        <begin position="115"/>
        <end position="132"/>
    </location>
</feature>
<comment type="caution">
    <text evidence="2">The sequence shown here is derived from an EMBL/GenBank/DDBJ whole genome shotgun (WGS) entry which is preliminary data.</text>
</comment>
<organism evidence="2 3">
    <name type="scientific">Brevundimonas faecalis</name>
    <dbReference type="NCBI Taxonomy" id="947378"/>
    <lineage>
        <taxon>Bacteria</taxon>
        <taxon>Pseudomonadati</taxon>
        <taxon>Pseudomonadota</taxon>
        <taxon>Alphaproteobacteria</taxon>
        <taxon>Caulobacterales</taxon>
        <taxon>Caulobacteraceae</taxon>
        <taxon>Brevundimonas</taxon>
    </lineage>
</organism>
<dbReference type="Proteomes" id="UP001549313">
    <property type="component" value="Unassembled WGS sequence"/>
</dbReference>
<evidence type="ECO:0000313" key="2">
    <source>
        <dbReference type="EMBL" id="MET4684507.1"/>
    </source>
</evidence>
<dbReference type="RefSeq" id="WP_354089467.1">
    <property type="nucleotide sequence ID" value="NZ_JBEPTF010000003.1"/>
</dbReference>
<feature type="transmembrane region" description="Helical" evidence="1">
    <location>
        <begin position="58"/>
        <end position="77"/>
    </location>
</feature>
<evidence type="ECO:0000256" key="1">
    <source>
        <dbReference type="SAM" id="Phobius"/>
    </source>
</evidence>
<keyword evidence="1" id="KW-0812">Transmembrane</keyword>
<evidence type="ECO:0000313" key="3">
    <source>
        <dbReference type="Proteomes" id="UP001549313"/>
    </source>
</evidence>
<protein>
    <submittedName>
        <fullName evidence="2">Uncharacterized protein</fullName>
    </submittedName>
</protein>
<gene>
    <name evidence="2" type="ORF">ABIE19_002444</name>
</gene>
<feature type="transmembrane region" description="Helical" evidence="1">
    <location>
        <begin position="84"/>
        <end position="103"/>
    </location>
</feature>
<name>A0ABV2RF17_9CAUL</name>
<sequence>MQQLETPVQIGLTALLVVVAVLALWRGGRPERLAMIAVIIATLVTPLVQNTADLHAPQWSIMAVDATLFLFLAALAWRYSPAWLLWAAAFQLITVATHIGYALNLDIVSRAYLSTSYLLFFGLLAAISWGVIQHEGRRRKSRQAG</sequence>
<reference evidence="2 3" key="1">
    <citation type="submission" date="2024-06" db="EMBL/GenBank/DDBJ databases">
        <title>Sorghum-associated microbial communities from plants grown in Nebraska, USA.</title>
        <authorList>
            <person name="Schachtman D."/>
        </authorList>
    </citation>
    <scope>NUCLEOTIDE SEQUENCE [LARGE SCALE GENOMIC DNA]</scope>
    <source>
        <strain evidence="2 3">2814</strain>
    </source>
</reference>
<accession>A0ABV2RF17</accession>
<feature type="transmembrane region" description="Helical" evidence="1">
    <location>
        <begin position="32"/>
        <end position="52"/>
    </location>
</feature>
<keyword evidence="1" id="KW-1133">Transmembrane helix</keyword>
<keyword evidence="3" id="KW-1185">Reference proteome</keyword>
<keyword evidence="1" id="KW-0472">Membrane</keyword>